<sequence length="175" mass="19500">MRRLKEWWRLSAQRSPATEQVIVFDIENTVINRQFTFNRGSWHAGHNVVGPLDGENDMAGLTRAGYSPNGAYYGGEHGLRLEIFENSVDGSFFAFISPTGRTTVEVLIPDFESFMLFIKDYGGSFAAGGSEATQKVVMETLAKLFGALHGHDWSEACQLCDPVGWRRWNGMQDSG</sequence>
<dbReference type="RefSeq" id="WP_130519101.1">
    <property type="nucleotide sequence ID" value="NZ_SHMB01000004.1"/>
</dbReference>
<dbReference type="EMBL" id="SHMB01000004">
    <property type="protein sequence ID" value="TAA29043.1"/>
    <property type="molecule type" value="Genomic_DNA"/>
</dbReference>
<evidence type="ECO:0000313" key="1">
    <source>
        <dbReference type="EMBL" id="TAA29043.1"/>
    </source>
</evidence>
<evidence type="ECO:0000313" key="2">
    <source>
        <dbReference type="Proteomes" id="UP000291286"/>
    </source>
</evidence>
<name>A0A4Q8LJ47_9GAMM</name>
<gene>
    <name evidence="1" type="ORF">EA661_12200</name>
</gene>
<protein>
    <submittedName>
        <fullName evidence="1">Uncharacterized protein</fullName>
    </submittedName>
</protein>
<dbReference type="Proteomes" id="UP000291286">
    <property type="component" value="Unassembled WGS sequence"/>
</dbReference>
<organism evidence="1 2">
    <name type="scientific">Pseudoxanthomonas winnipegensis</name>
    <dbReference type="NCBI Taxonomy" id="2480810"/>
    <lineage>
        <taxon>Bacteria</taxon>
        <taxon>Pseudomonadati</taxon>
        <taxon>Pseudomonadota</taxon>
        <taxon>Gammaproteobacteria</taxon>
        <taxon>Lysobacterales</taxon>
        <taxon>Lysobacteraceae</taxon>
        <taxon>Pseudoxanthomonas</taxon>
    </lineage>
</organism>
<proteinExistence type="predicted"/>
<comment type="caution">
    <text evidence="1">The sequence shown here is derived from an EMBL/GenBank/DDBJ whole genome shotgun (WGS) entry which is preliminary data.</text>
</comment>
<accession>A0A4Q8LJ47</accession>
<reference evidence="1 2" key="1">
    <citation type="submission" date="2019-02" db="EMBL/GenBank/DDBJ databases">
        <title>WGS of Pseudoxanthomonas species novum from clinical isolates.</title>
        <authorList>
            <person name="Bernier A.-M."/>
            <person name="Bernard K."/>
            <person name="Vachon A."/>
        </authorList>
    </citation>
    <scope>NUCLEOTIDE SEQUENCE [LARGE SCALE GENOMIC DNA]</scope>
    <source>
        <strain evidence="1 2">NML171202</strain>
    </source>
</reference>
<dbReference type="AlphaFoldDB" id="A0A4Q8LJ47"/>